<feature type="domain" description="CAAX prenyl protease 2/Lysostaphin resistance protein A-like" evidence="2">
    <location>
        <begin position="79"/>
        <end position="156"/>
    </location>
</feature>
<feature type="transmembrane region" description="Helical" evidence="1">
    <location>
        <begin position="101"/>
        <end position="121"/>
    </location>
</feature>
<evidence type="ECO:0000313" key="4">
    <source>
        <dbReference type="Proteomes" id="UP000218627"/>
    </source>
</evidence>
<organism evidence="3 4">
    <name type="scientific">Hydrogenobacter hydrogenophilus</name>
    <dbReference type="NCBI Taxonomy" id="35835"/>
    <lineage>
        <taxon>Bacteria</taxon>
        <taxon>Pseudomonadati</taxon>
        <taxon>Aquificota</taxon>
        <taxon>Aquificia</taxon>
        <taxon>Aquificales</taxon>
        <taxon>Aquificaceae</taxon>
        <taxon>Hydrogenobacter</taxon>
    </lineage>
</organism>
<keyword evidence="4" id="KW-1185">Reference proteome</keyword>
<keyword evidence="1" id="KW-0812">Transmembrane</keyword>
<protein>
    <recommendedName>
        <fullName evidence="2">CAAX prenyl protease 2/Lysostaphin resistance protein A-like domain-containing protein</fullName>
    </recommendedName>
</protein>
<dbReference type="GO" id="GO:0004175">
    <property type="term" value="F:endopeptidase activity"/>
    <property type="evidence" value="ECO:0007669"/>
    <property type="project" value="UniProtKB-ARBA"/>
</dbReference>
<keyword evidence="1" id="KW-0472">Membrane</keyword>
<dbReference type="Pfam" id="PF02517">
    <property type="entry name" value="Rce1-like"/>
    <property type="match status" value="1"/>
</dbReference>
<dbReference type="EMBL" id="OBEN01000002">
    <property type="protein sequence ID" value="SNZ13436.1"/>
    <property type="molecule type" value="Genomic_DNA"/>
</dbReference>
<dbReference type="OrthoDB" id="15151at2"/>
<dbReference type="RefSeq" id="WP_096601255.1">
    <property type="nucleotide sequence ID" value="NZ_OBEN01000002.1"/>
</dbReference>
<feature type="transmembrane region" description="Helical" evidence="1">
    <location>
        <begin position="59"/>
        <end position="80"/>
    </location>
</feature>
<evidence type="ECO:0000256" key="1">
    <source>
        <dbReference type="SAM" id="Phobius"/>
    </source>
</evidence>
<dbReference type="InterPro" id="IPR003675">
    <property type="entry name" value="Rce1/LyrA-like_dom"/>
</dbReference>
<evidence type="ECO:0000259" key="2">
    <source>
        <dbReference type="Pfam" id="PF02517"/>
    </source>
</evidence>
<gene>
    <name evidence="3" type="ORF">SAMN06265353_0757</name>
</gene>
<reference evidence="4" key="1">
    <citation type="submission" date="2017-09" db="EMBL/GenBank/DDBJ databases">
        <authorList>
            <person name="Varghese N."/>
            <person name="Submissions S."/>
        </authorList>
    </citation>
    <scope>NUCLEOTIDE SEQUENCE [LARGE SCALE GENOMIC DNA]</scope>
    <source>
        <strain evidence="4">DSM 2913</strain>
    </source>
</reference>
<dbReference type="AlphaFoldDB" id="A0A285NZV2"/>
<proteinExistence type="predicted"/>
<dbReference type="Proteomes" id="UP000218627">
    <property type="component" value="Unassembled WGS sequence"/>
</dbReference>
<name>A0A285NZV2_9AQUI</name>
<sequence length="160" mass="18794">MIDRKIGWFIRNYSEVFLYLLLLASLLSRKVFGLPDLSAFVLLSPLIFLDDPFKWKNKWNLSVITFPATLLTSIDLYNLLNMTLSAFAEELFFRGYLMRRYSNIVVSFMFTIPHLLLYQNLQSALTFFPSLIYGVAYQKTQSLIFVSLLHLYSNLIYNYI</sequence>
<keyword evidence="1" id="KW-1133">Transmembrane helix</keyword>
<accession>A0A285NZV2</accession>
<evidence type="ECO:0000313" key="3">
    <source>
        <dbReference type="EMBL" id="SNZ13436.1"/>
    </source>
</evidence>
<dbReference type="GO" id="GO:0080120">
    <property type="term" value="P:CAAX-box protein maturation"/>
    <property type="evidence" value="ECO:0007669"/>
    <property type="project" value="UniProtKB-ARBA"/>
</dbReference>